<evidence type="ECO:0000313" key="13">
    <source>
        <dbReference type="EMBL" id="QOS27715.1"/>
    </source>
</evidence>
<reference evidence="12" key="1">
    <citation type="submission" date="2020-08" db="EMBL/GenBank/DDBJ databases">
        <title>Genetic structure, function and evolution of capsule biosynthesis loci in Vibrio parahaemolyticus.</title>
        <authorList>
            <person name="Li L."/>
            <person name="Bian S."/>
        </authorList>
    </citation>
    <scope>NUCLEOTIDE SEQUENCE</scope>
    <source>
        <strain evidence="14">VP193</strain>
        <strain evidence="12">VP27</strain>
        <strain evidence="13">VP70</strain>
    </source>
</reference>
<feature type="domain" description="T2SS protein K first SAM-like" evidence="11">
    <location>
        <begin position="118"/>
        <end position="201"/>
    </location>
</feature>
<gene>
    <name evidence="12" type="primary">gspK</name>
    <name evidence="14" type="ORF">VP193_00019</name>
    <name evidence="12" type="ORF">VP27_00019</name>
    <name evidence="13" type="ORF">VP70_00019</name>
</gene>
<sequence length="300" mass="34201">MSLKKASTQKGAALIMVLMIVAVMTVAISSIINHNRQLVFEARLLKEYGDAKLAARTIRTHIVKMFTTTPIWTSWQLSEQLKQYQVVPGFNMFGKPFKFEGATVTIQPNIGKVSLVPLNVDMFDKLLKFADVEAGQRLIILDSLEDWMDNDNFVRLNGAEKQFYNTPSLPRNAPIQSIDELRMVRGMTDEIWRKISPHLTLFGVEEIDERFVEDGLLKTALSEFNYEQLTVAREDYLAGNLVTLNKRYDEITRYSGRSLDISVQVPLGTGEYQESFVLYKPRRGEAPFLVLDVAVGKYDY</sequence>
<accession>A0A7M1VP19</accession>
<evidence type="ECO:0000313" key="12">
    <source>
        <dbReference type="EMBL" id="QOS15735.1"/>
    </source>
</evidence>
<proteinExistence type="inferred from homology"/>
<evidence type="ECO:0000256" key="7">
    <source>
        <dbReference type="ARBA" id="ARBA00022927"/>
    </source>
</evidence>
<keyword evidence="5" id="KW-0997">Cell inner membrane</keyword>
<evidence type="ECO:0000259" key="11">
    <source>
        <dbReference type="Pfam" id="PF21687"/>
    </source>
</evidence>
<evidence type="ECO:0000256" key="9">
    <source>
        <dbReference type="ARBA" id="ARBA00023136"/>
    </source>
</evidence>
<evidence type="ECO:0000256" key="5">
    <source>
        <dbReference type="ARBA" id="ARBA00022519"/>
    </source>
</evidence>
<evidence type="ECO:0000256" key="3">
    <source>
        <dbReference type="ARBA" id="ARBA00022448"/>
    </source>
</evidence>
<dbReference type="EMBL" id="MT898032">
    <property type="protein sequence ID" value="QOS15735.1"/>
    <property type="molecule type" value="Genomic_DNA"/>
</dbReference>
<keyword evidence="4" id="KW-1003">Cell membrane</keyword>
<dbReference type="SUPFAM" id="SSF158544">
    <property type="entry name" value="GspK insert domain-like"/>
    <property type="match status" value="1"/>
</dbReference>
<dbReference type="PANTHER" id="PTHR38831:SF1">
    <property type="entry name" value="TYPE II SECRETION SYSTEM PROTEIN K-RELATED"/>
    <property type="match status" value="1"/>
</dbReference>
<dbReference type="GO" id="GO:0005886">
    <property type="term" value="C:plasma membrane"/>
    <property type="evidence" value="ECO:0007669"/>
    <property type="project" value="UniProtKB-SubCell"/>
</dbReference>
<keyword evidence="6 10" id="KW-0812">Transmembrane</keyword>
<dbReference type="InterPro" id="IPR049031">
    <property type="entry name" value="T2SSK_SAM-like_1st"/>
</dbReference>
<keyword evidence="7" id="KW-0653">Protein transport</keyword>
<dbReference type="AlphaFoldDB" id="A0A7M1VP19"/>
<dbReference type="InterPro" id="IPR005628">
    <property type="entry name" value="GspK"/>
</dbReference>
<dbReference type="RefSeq" id="WP_025441198.1">
    <property type="nucleotide sequence ID" value="NZ_CP158305.1"/>
</dbReference>
<evidence type="ECO:0000256" key="1">
    <source>
        <dbReference type="ARBA" id="ARBA00004533"/>
    </source>
</evidence>
<evidence type="ECO:0000256" key="2">
    <source>
        <dbReference type="ARBA" id="ARBA00007246"/>
    </source>
</evidence>
<feature type="transmembrane region" description="Helical" evidence="10">
    <location>
        <begin position="12"/>
        <end position="32"/>
    </location>
</feature>
<evidence type="ECO:0000256" key="6">
    <source>
        <dbReference type="ARBA" id="ARBA00022692"/>
    </source>
</evidence>
<protein>
    <submittedName>
        <fullName evidence="12">Putative type II secretion system protein K</fullName>
    </submittedName>
</protein>
<keyword evidence="8 10" id="KW-1133">Transmembrane helix</keyword>
<comment type="similarity">
    <text evidence="2">Belongs to the GSP K family.</text>
</comment>
<keyword evidence="9 10" id="KW-0472">Membrane</keyword>
<comment type="subcellular location">
    <subcellularLocation>
        <location evidence="1">Cell inner membrane</location>
    </subcellularLocation>
</comment>
<evidence type="ECO:0000313" key="14">
    <source>
        <dbReference type="EMBL" id="QOS28385.1"/>
    </source>
</evidence>
<dbReference type="InterPro" id="IPR038072">
    <property type="entry name" value="GspK_central_sf"/>
</dbReference>
<name>A0A7M1VP19_VIBPH</name>
<dbReference type="EMBL" id="MT898356">
    <property type="protein sequence ID" value="QOS27715.1"/>
    <property type="molecule type" value="Genomic_DNA"/>
</dbReference>
<dbReference type="Gene3D" id="1.10.40.60">
    <property type="entry name" value="EpsJ-like"/>
    <property type="match status" value="1"/>
</dbReference>
<evidence type="ECO:0000256" key="10">
    <source>
        <dbReference type="SAM" id="Phobius"/>
    </source>
</evidence>
<evidence type="ECO:0000256" key="4">
    <source>
        <dbReference type="ARBA" id="ARBA00022475"/>
    </source>
</evidence>
<keyword evidence="3" id="KW-0813">Transport</keyword>
<dbReference type="PANTHER" id="PTHR38831">
    <property type="entry name" value="TYPE II SECRETION SYSTEM PROTEIN K"/>
    <property type="match status" value="1"/>
</dbReference>
<dbReference type="EMBL" id="MT898372">
    <property type="protein sequence ID" value="QOS28385.1"/>
    <property type="molecule type" value="Genomic_DNA"/>
</dbReference>
<evidence type="ECO:0000256" key="8">
    <source>
        <dbReference type="ARBA" id="ARBA00022989"/>
    </source>
</evidence>
<dbReference type="Pfam" id="PF21687">
    <property type="entry name" value="T2SSK_1st"/>
    <property type="match status" value="1"/>
</dbReference>
<dbReference type="GO" id="GO:0009306">
    <property type="term" value="P:protein secretion"/>
    <property type="evidence" value="ECO:0007669"/>
    <property type="project" value="InterPro"/>
</dbReference>
<organism evidence="12">
    <name type="scientific">Vibrio parahaemolyticus</name>
    <dbReference type="NCBI Taxonomy" id="670"/>
    <lineage>
        <taxon>Bacteria</taxon>
        <taxon>Pseudomonadati</taxon>
        <taxon>Pseudomonadota</taxon>
        <taxon>Gammaproteobacteria</taxon>
        <taxon>Vibrionales</taxon>
        <taxon>Vibrionaceae</taxon>
        <taxon>Vibrio</taxon>
    </lineage>
</organism>